<dbReference type="EMBL" id="GL448398">
    <property type="protein sequence ID" value="EFN84694.1"/>
    <property type="molecule type" value="Genomic_DNA"/>
</dbReference>
<dbReference type="InParanoid" id="E2BHZ0"/>
<evidence type="ECO:0000313" key="2">
    <source>
        <dbReference type="Proteomes" id="UP000008237"/>
    </source>
</evidence>
<sequence>RNKSHKIVFANRKKIIQACLWEKMGLRVDKPKSGGFGSTNDGNTARRAFKDPNLFAQCLRLDVKFLT</sequence>
<feature type="non-terminal residue" evidence="1">
    <location>
        <position position="1"/>
    </location>
</feature>
<keyword evidence="2" id="KW-1185">Reference proteome</keyword>
<dbReference type="AlphaFoldDB" id="E2BHZ0"/>
<protein>
    <submittedName>
        <fullName evidence="1">Uncharacterized protein</fullName>
    </submittedName>
</protein>
<proteinExistence type="predicted"/>
<reference evidence="1 2" key="1">
    <citation type="journal article" date="2010" name="Science">
        <title>Genomic comparison of the ants Camponotus floridanus and Harpegnathos saltator.</title>
        <authorList>
            <person name="Bonasio R."/>
            <person name="Zhang G."/>
            <person name="Ye C."/>
            <person name="Mutti N.S."/>
            <person name="Fang X."/>
            <person name="Qin N."/>
            <person name="Donahue G."/>
            <person name="Yang P."/>
            <person name="Li Q."/>
            <person name="Li C."/>
            <person name="Zhang P."/>
            <person name="Huang Z."/>
            <person name="Berger S.L."/>
            <person name="Reinberg D."/>
            <person name="Wang J."/>
            <person name="Liebig J."/>
        </authorList>
    </citation>
    <scope>NUCLEOTIDE SEQUENCE [LARGE SCALE GENOMIC DNA]</scope>
    <source>
        <strain evidence="1 2">R22 G/1</strain>
    </source>
</reference>
<dbReference type="Proteomes" id="UP000008237">
    <property type="component" value="Unassembled WGS sequence"/>
</dbReference>
<accession>E2BHZ0</accession>
<name>E2BHZ0_HARSA</name>
<feature type="non-terminal residue" evidence="1">
    <location>
        <position position="67"/>
    </location>
</feature>
<organism evidence="2">
    <name type="scientific">Harpegnathos saltator</name>
    <name type="common">Jerdon's jumping ant</name>
    <dbReference type="NCBI Taxonomy" id="610380"/>
    <lineage>
        <taxon>Eukaryota</taxon>
        <taxon>Metazoa</taxon>
        <taxon>Ecdysozoa</taxon>
        <taxon>Arthropoda</taxon>
        <taxon>Hexapoda</taxon>
        <taxon>Insecta</taxon>
        <taxon>Pterygota</taxon>
        <taxon>Neoptera</taxon>
        <taxon>Endopterygota</taxon>
        <taxon>Hymenoptera</taxon>
        <taxon>Apocrita</taxon>
        <taxon>Aculeata</taxon>
        <taxon>Formicoidea</taxon>
        <taxon>Formicidae</taxon>
        <taxon>Ponerinae</taxon>
        <taxon>Ponerini</taxon>
        <taxon>Harpegnathos</taxon>
    </lineage>
</organism>
<evidence type="ECO:0000313" key="1">
    <source>
        <dbReference type="EMBL" id="EFN84694.1"/>
    </source>
</evidence>
<gene>
    <name evidence="1" type="ORF">EAI_03530</name>
</gene>